<organism evidence="2 3">
    <name type="scientific">Nocardioides szechwanensis</name>
    <dbReference type="NCBI Taxonomy" id="1005944"/>
    <lineage>
        <taxon>Bacteria</taxon>
        <taxon>Bacillati</taxon>
        <taxon>Actinomycetota</taxon>
        <taxon>Actinomycetes</taxon>
        <taxon>Propionibacteriales</taxon>
        <taxon>Nocardioidaceae</taxon>
        <taxon>Nocardioides</taxon>
    </lineage>
</organism>
<evidence type="ECO:0000313" key="3">
    <source>
        <dbReference type="Proteomes" id="UP000199004"/>
    </source>
</evidence>
<gene>
    <name evidence="2" type="ORF">SAMN05192576_1357</name>
</gene>
<reference evidence="2 3" key="1">
    <citation type="submission" date="2016-10" db="EMBL/GenBank/DDBJ databases">
        <authorList>
            <person name="de Groot N.N."/>
        </authorList>
    </citation>
    <scope>NUCLEOTIDE SEQUENCE [LARGE SCALE GENOMIC DNA]</scope>
    <source>
        <strain evidence="2 3">CGMCC 1.11147</strain>
    </source>
</reference>
<dbReference type="RefSeq" id="WP_091022932.1">
    <property type="nucleotide sequence ID" value="NZ_BKAE01000001.1"/>
</dbReference>
<feature type="region of interest" description="Disordered" evidence="1">
    <location>
        <begin position="1"/>
        <end position="60"/>
    </location>
</feature>
<proteinExistence type="predicted"/>
<dbReference type="AlphaFoldDB" id="A0A1G9XGK8"/>
<protein>
    <submittedName>
        <fullName evidence="2">Uncharacterized protein</fullName>
    </submittedName>
</protein>
<sequence length="60" mass="5822">MTTTPEEPLGDDDMTTAPAGDPTPPGDADGTDSDGTDGDATDTTDGDASDATDTTDGDAS</sequence>
<name>A0A1G9XGK8_9ACTN</name>
<keyword evidence="3" id="KW-1185">Reference proteome</keyword>
<dbReference type="STRING" id="1005944.SAMN05192576_1357"/>
<evidence type="ECO:0000256" key="1">
    <source>
        <dbReference type="SAM" id="MobiDB-lite"/>
    </source>
</evidence>
<dbReference type="EMBL" id="FNIC01000001">
    <property type="protein sequence ID" value="SDM95576.1"/>
    <property type="molecule type" value="Genomic_DNA"/>
</dbReference>
<dbReference type="Proteomes" id="UP000199004">
    <property type="component" value="Unassembled WGS sequence"/>
</dbReference>
<evidence type="ECO:0000313" key="2">
    <source>
        <dbReference type="EMBL" id="SDM95576.1"/>
    </source>
</evidence>
<feature type="compositionally biased region" description="Acidic residues" evidence="1">
    <location>
        <begin position="29"/>
        <end position="60"/>
    </location>
</feature>
<accession>A0A1G9XGK8</accession>